<gene>
    <name evidence="3" type="ORF">METHB2_120044</name>
</gene>
<dbReference type="EMBL" id="CADCXN010000024">
    <property type="protein sequence ID" value="CAA9889685.1"/>
    <property type="molecule type" value="Genomic_DNA"/>
</dbReference>
<sequence length="357" mass="39854">MLSSLNDTTVAYFLDAISRESPCGVNLEDDTLFAQLELEAKGVPERQIGNSIIPEVEPDWNKIHDMGLELLERSRDIQVCVQLTCAWVRTDGFRGLDNGLTLINGLLQKYWDEVYPRQDPDDDFPVLRINSLTTLNNYKKILGPINHIPLTQSQLGNFSWRDCELSEGKITAGSNNITEPSEKSILEAAFLDTDLEILKNLEKTVKHASVQAQEIVDVITGKTNSEIAPDISSLITLLKNISRLLNEKVQQKQSLDLSRSQSEAEASQDLAAPGDKQADAGRIGKSSGVHSREDVVRGIDAICKYFERYEPSSPIPFILLRAKKLLSMNFMEILEELTPDAVRQAENICGIQKKDKT</sequence>
<dbReference type="Pfam" id="PF06812">
    <property type="entry name" value="ImpA_N"/>
    <property type="match status" value="1"/>
</dbReference>
<dbReference type="NCBIfam" id="TIGR03363">
    <property type="entry name" value="VI_chp_8"/>
    <property type="match status" value="1"/>
</dbReference>
<protein>
    <submittedName>
        <fullName evidence="3">Type VI secretion-associated protein, ImpA family</fullName>
    </submittedName>
</protein>
<comment type="caution">
    <text evidence="3">The sequence shown here is derived from an EMBL/GenBank/DDBJ whole genome shotgun (WGS) entry which is preliminary data.</text>
</comment>
<dbReference type="Proteomes" id="UP000494216">
    <property type="component" value="Unassembled WGS sequence"/>
</dbReference>
<dbReference type="InterPro" id="IPR017740">
    <property type="entry name" value="TssA-like"/>
</dbReference>
<evidence type="ECO:0000259" key="2">
    <source>
        <dbReference type="Pfam" id="PF06812"/>
    </source>
</evidence>
<keyword evidence="4" id="KW-1185">Reference proteome</keyword>
<accession>A0A8S0X714</accession>
<dbReference type="AlphaFoldDB" id="A0A8S0X714"/>
<name>A0A8S0X714_9GAMM</name>
<feature type="region of interest" description="Disordered" evidence="1">
    <location>
        <begin position="255"/>
        <end position="287"/>
    </location>
</feature>
<dbReference type="PANTHER" id="PTHR37951">
    <property type="entry name" value="CYTOPLASMIC PROTEIN-RELATED"/>
    <property type="match status" value="1"/>
</dbReference>
<feature type="domain" description="ImpA N-terminal" evidence="2">
    <location>
        <begin position="14"/>
        <end position="136"/>
    </location>
</feature>
<dbReference type="RefSeq" id="WP_174624671.1">
    <property type="nucleotide sequence ID" value="NZ_CADCXN010000024.1"/>
</dbReference>
<evidence type="ECO:0000313" key="3">
    <source>
        <dbReference type="EMBL" id="CAA9889685.1"/>
    </source>
</evidence>
<reference evidence="3 4" key="1">
    <citation type="submission" date="2020-02" db="EMBL/GenBank/DDBJ databases">
        <authorList>
            <person name="Hogendoorn C."/>
        </authorList>
    </citation>
    <scope>NUCLEOTIDE SEQUENCE [LARGE SCALE GENOMIC DNA]</scope>
    <source>
        <strain evidence="3">METHB21</strain>
    </source>
</reference>
<feature type="compositionally biased region" description="Polar residues" evidence="1">
    <location>
        <begin position="255"/>
        <end position="265"/>
    </location>
</feature>
<dbReference type="InterPro" id="IPR010657">
    <property type="entry name" value="ImpA_N"/>
</dbReference>
<evidence type="ECO:0000313" key="4">
    <source>
        <dbReference type="Proteomes" id="UP000494216"/>
    </source>
</evidence>
<proteinExistence type="predicted"/>
<organism evidence="3 4">
    <name type="scientific">Candidatus Methylobacter favarea</name>
    <dbReference type="NCBI Taxonomy" id="2707345"/>
    <lineage>
        <taxon>Bacteria</taxon>
        <taxon>Pseudomonadati</taxon>
        <taxon>Pseudomonadota</taxon>
        <taxon>Gammaproteobacteria</taxon>
        <taxon>Methylococcales</taxon>
        <taxon>Methylococcaceae</taxon>
        <taxon>Methylobacter</taxon>
    </lineage>
</organism>
<dbReference type="PANTHER" id="PTHR37951:SF1">
    <property type="entry name" value="TYPE VI SECRETION SYSTEM COMPONENT TSSA1"/>
    <property type="match status" value="1"/>
</dbReference>
<evidence type="ECO:0000256" key="1">
    <source>
        <dbReference type="SAM" id="MobiDB-lite"/>
    </source>
</evidence>